<dbReference type="Proteomes" id="UP000234530">
    <property type="component" value="Plasmid pPZ04"/>
</dbReference>
<keyword evidence="3" id="KW-0614">Plasmid</keyword>
<keyword evidence="4" id="KW-1185">Reference proteome</keyword>
<reference evidence="3 4" key="1">
    <citation type="journal article" date="2013" name="Antonie Van Leeuwenhoek">
        <title>Paracoccus zhejiangensis sp. nov., isolated from activated sludge in wastewater-treatment system.</title>
        <authorList>
            <person name="Wu Z.G."/>
            <person name="Zhang D.F."/>
            <person name="Liu Y.L."/>
            <person name="Wang F."/>
            <person name="Jiang X."/>
            <person name="Li C."/>
            <person name="Li S.P."/>
            <person name="Hong Q."/>
            <person name="Li W.J."/>
        </authorList>
    </citation>
    <scope>NUCLEOTIDE SEQUENCE [LARGE SCALE GENOMIC DNA]</scope>
    <source>
        <strain evidence="3 4">J6</strain>
        <plasmid evidence="4">Plasmid ppz04</plasmid>
    </source>
</reference>
<dbReference type="NCBIfam" id="TIGR00236">
    <property type="entry name" value="wecB"/>
    <property type="match status" value="1"/>
</dbReference>
<keyword evidence="1" id="KW-0413">Isomerase</keyword>
<sequence>MNQTATTPRRILTVVGARPQFIKAAALRAAFDAAPDFHEILVHTGQHYDTNMSGVFFEELGLRAPEHRLTIEDRHHGAMTGQMLAEIERILLAETPDALLVYGDTNSTLAGALAAAKLHIPVIHVEAGLRSFNKAMPEEINRILTDHVSRLLFCSTRTGVDNLADENIRDGVHMVGDIMYDVALRFGALADREALTATYRRPGRKLALLTLHRAENFDRPGRARQILDFVAGYAQDHDIVFPIHPGTRAKLAQMDVDLPAGLMMIDPLPYIQLQGLLGIADLVLTDSGGLQKEAYFHRKPCITLRDETEWVETVDAGWNALWTNPIHKPRREIEDYGQGDTADRILSIIRETL</sequence>
<dbReference type="SUPFAM" id="SSF53756">
    <property type="entry name" value="UDP-Glycosyltransferase/glycogen phosphorylase"/>
    <property type="match status" value="1"/>
</dbReference>
<dbReference type="EMBL" id="CP025434">
    <property type="protein sequence ID" value="AUH67043.1"/>
    <property type="molecule type" value="Genomic_DNA"/>
</dbReference>
<dbReference type="InterPro" id="IPR029767">
    <property type="entry name" value="WecB-like"/>
</dbReference>
<dbReference type="KEGG" id="pzh:CX676_22395"/>
<organism evidence="3 4">
    <name type="scientific">Paracoccus zhejiangensis</name>
    <dbReference type="NCBI Taxonomy" id="1077935"/>
    <lineage>
        <taxon>Bacteria</taxon>
        <taxon>Pseudomonadati</taxon>
        <taxon>Pseudomonadota</taxon>
        <taxon>Alphaproteobacteria</taxon>
        <taxon>Rhodobacterales</taxon>
        <taxon>Paracoccaceae</taxon>
        <taxon>Paracoccus</taxon>
    </lineage>
</organism>
<comment type="similarity">
    <text evidence="1">Belongs to the UDP-N-acetylglucosamine 2-epimerase family.</text>
</comment>
<dbReference type="PANTHER" id="PTHR43174:SF1">
    <property type="entry name" value="UDP-N-ACETYLGLUCOSAMINE 2-EPIMERASE"/>
    <property type="match status" value="1"/>
</dbReference>
<evidence type="ECO:0000256" key="1">
    <source>
        <dbReference type="RuleBase" id="RU003513"/>
    </source>
</evidence>
<evidence type="ECO:0000313" key="4">
    <source>
        <dbReference type="Proteomes" id="UP000234530"/>
    </source>
</evidence>
<dbReference type="RefSeq" id="WP_101754988.1">
    <property type="nucleotide sequence ID" value="NZ_CP025434.1"/>
</dbReference>
<accession>A0A2H5F675</accession>
<protein>
    <submittedName>
        <fullName evidence="3">UDP-N-acetylglucosamine 2-epimerase (Non-hydrolyzing)</fullName>
    </submittedName>
</protein>
<dbReference type="InterPro" id="IPR003331">
    <property type="entry name" value="UDP_GlcNAc_Epimerase_2_dom"/>
</dbReference>
<dbReference type="PANTHER" id="PTHR43174">
    <property type="entry name" value="UDP-N-ACETYLGLUCOSAMINE 2-EPIMERASE"/>
    <property type="match status" value="1"/>
</dbReference>
<dbReference type="AlphaFoldDB" id="A0A2H5F675"/>
<proteinExistence type="inferred from homology"/>
<dbReference type="OrthoDB" id="9803238at2"/>
<feature type="domain" description="UDP-N-acetylglucosamine 2-epimerase" evidence="2">
    <location>
        <begin position="30"/>
        <end position="349"/>
    </location>
</feature>
<geneLocation type="plasmid" evidence="4">
    <name>ppz04</name>
</geneLocation>
<dbReference type="GO" id="GO:0016853">
    <property type="term" value="F:isomerase activity"/>
    <property type="evidence" value="ECO:0007669"/>
    <property type="project" value="UniProtKB-KW"/>
</dbReference>
<gene>
    <name evidence="3" type="ORF">CX676_22395</name>
</gene>
<dbReference type="Gene3D" id="3.40.50.2000">
    <property type="entry name" value="Glycogen Phosphorylase B"/>
    <property type="match status" value="2"/>
</dbReference>
<evidence type="ECO:0000313" key="3">
    <source>
        <dbReference type="EMBL" id="AUH67043.1"/>
    </source>
</evidence>
<dbReference type="Pfam" id="PF02350">
    <property type="entry name" value="Epimerase_2"/>
    <property type="match status" value="1"/>
</dbReference>
<dbReference type="CDD" id="cd03786">
    <property type="entry name" value="GTB_UDP-GlcNAc_2-Epimerase"/>
    <property type="match status" value="1"/>
</dbReference>
<evidence type="ECO:0000259" key="2">
    <source>
        <dbReference type="Pfam" id="PF02350"/>
    </source>
</evidence>
<name>A0A2H5F675_9RHOB</name>